<keyword evidence="5" id="KW-0347">Helicase</keyword>
<dbReference type="Pfam" id="PF00271">
    <property type="entry name" value="Helicase_C"/>
    <property type="match status" value="1"/>
</dbReference>
<evidence type="ECO:0000256" key="1">
    <source>
        <dbReference type="ARBA" id="ARBA00004123"/>
    </source>
</evidence>
<dbReference type="OrthoDB" id="2020972at2759"/>
<dbReference type="GO" id="GO:0004386">
    <property type="term" value="F:helicase activity"/>
    <property type="evidence" value="ECO:0007669"/>
    <property type="project" value="UniProtKB-KW"/>
</dbReference>
<dbReference type="Gene3D" id="3.40.50.300">
    <property type="entry name" value="P-loop containing nucleotide triphosphate hydrolases"/>
    <property type="match status" value="1"/>
</dbReference>
<dbReference type="PROSITE" id="PS51194">
    <property type="entry name" value="HELICASE_CTER"/>
    <property type="match status" value="1"/>
</dbReference>
<evidence type="ECO:0000256" key="6">
    <source>
        <dbReference type="ARBA" id="ARBA00022840"/>
    </source>
</evidence>
<dbReference type="InterPro" id="IPR027417">
    <property type="entry name" value="P-loop_NTPase"/>
</dbReference>
<comment type="caution">
    <text evidence="10">The sequence shown here is derived from an EMBL/GenBank/DDBJ whole genome shotgun (WGS) entry which is preliminary data.</text>
</comment>
<dbReference type="PANTHER" id="PTHR45797:SF1">
    <property type="entry name" value="HELICASE ARIP4"/>
    <property type="match status" value="1"/>
</dbReference>
<dbReference type="PANTHER" id="PTHR45797">
    <property type="entry name" value="RAD54-LIKE"/>
    <property type="match status" value="1"/>
</dbReference>
<gene>
    <name evidence="10" type="ORF">A3Q56_04030</name>
</gene>
<dbReference type="CDD" id="cd18793">
    <property type="entry name" value="SF2_C_SNF"/>
    <property type="match status" value="1"/>
</dbReference>
<dbReference type="AlphaFoldDB" id="A0A177B1T2"/>
<dbReference type="InterPro" id="IPR049730">
    <property type="entry name" value="SNF2/RAD54-like_C"/>
</dbReference>
<dbReference type="SUPFAM" id="SSF52540">
    <property type="entry name" value="P-loop containing nucleoside triphosphate hydrolases"/>
    <property type="match status" value="1"/>
</dbReference>
<keyword evidence="6" id="KW-0067">ATP-binding</keyword>
<keyword evidence="7" id="KW-0238">DNA-binding</keyword>
<evidence type="ECO:0000256" key="3">
    <source>
        <dbReference type="ARBA" id="ARBA00022741"/>
    </source>
</evidence>
<feature type="domain" description="Helicase C-terminal" evidence="9">
    <location>
        <begin position="125"/>
        <end position="288"/>
    </location>
</feature>
<dbReference type="EMBL" id="LWCA01000488">
    <property type="protein sequence ID" value="OAF68228.1"/>
    <property type="molecule type" value="Genomic_DNA"/>
</dbReference>
<comment type="similarity">
    <text evidence="2">Belongs to the SNF2/RAD54 helicase family.</text>
</comment>
<keyword evidence="8" id="KW-0539">Nucleus</keyword>
<sequence>MLNMTKIQKDLYKLYINQFLKYEGVSDNGKMSGINVLVSFAHLSKIWNHPKILVDCVTEPDVDINDFDDLSVKHDPKQQKKSKKAKSYKSDISGLLWSKSFIENDLKDEHMFQLLHSPKFVFAISLIDEALKLNEKIVLFSMSLMTLNLFEKFLHKRKTNGEYWKKGVSYYRMDGSTHLNERHSIVKSYNDPENKVPLCLLSTKAVCLGINLVAASRAIIMDVNWNPCMDRQALFRIYRYGQNKPVSIYRLISFGTMENRIYNRQIAKQEISERVVDENYPFSRCSYQDLSELLKYKEDTLNIPINPEFRIKDRLLSIVIRKNVEHMAMLPFEHDSLFIEQDVKLSKTEEKHAEMSYQVEMKKKGIAVSTPKIPLPSNQNLFPIVLSDDSLSNLESSDNCIDSDSSIEIL</sequence>
<evidence type="ECO:0000256" key="7">
    <source>
        <dbReference type="ARBA" id="ARBA00023125"/>
    </source>
</evidence>
<dbReference type="GO" id="GO:0003677">
    <property type="term" value="F:DNA binding"/>
    <property type="evidence" value="ECO:0007669"/>
    <property type="project" value="UniProtKB-KW"/>
</dbReference>
<keyword evidence="4" id="KW-0378">Hydrolase</keyword>
<organism evidence="10 11">
    <name type="scientific">Intoshia linei</name>
    <dbReference type="NCBI Taxonomy" id="1819745"/>
    <lineage>
        <taxon>Eukaryota</taxon>
        <taxon>Metazoa</taxon>
        <taxon>Spiralia</taxon>
        <taxon>Lophotrochozoa</taxon>
        <taxon>Mesozoa</taxon>
        <taxon>Orthonectida</taxon>
        <taxon>Rhopaluridae</taxon>
        <taxon>Intoshia</taxon>
    </lineage>
</organism>
<comment type="subcellular location">
    <subcellularLocation>
        <location evidence="1">Nucleus</location>
    </subcellularLocation>
</comment>
<evidence type="ECO:0000313" key="11">
    <source>
        <dbReference type="Proteomes" id="UP000078046"/>
    </source>
</evidence>
<dbReference type="SMART" id="SM00490">
    <property type="entry name" value="HELICc"/>
    <property type="match status" value="1"/>
</dbReference>
<evidence type="ECO:0000313" key="10">
    <source>
        <dbReference type="EMBL" id="OAF68228.1"/>
    </source>
</evidence>
<evidence type="ECO:0000256" key="5">
    <source>
        <dbReference type="ARBA" id="ARBA00022806"/>
    </source>
</evidence>
<dbReference type="GO" id="GO:0005524">
    <property type="term" value="F:ATP binding"/>
    <property type="evidence" value="ECO:0007669"/>
    <property type="project" value="UniProtKB-KW"/>
</dbReference>
<dbReference type="InterPro" id="IPR001650">
    <property type="entry name" value="Helicase_C-like"/>
</dbReference>
<keyword evidence="3" id="KW-0547">Nucleotide-binding</keyword>
<dbReference type="GO" id="GO:0005634">
    <property type="term" value="C:nucleus"/>
    <property type="evidence" value="ECO:0007669"/>
    <property type="project" value="UniProtKB-SubCell"/>
</dbReference>
<dbReference type="InterPro" id="IPR044574">
    <property type="entry name" value="ARIP4-like"/>
</dbReference>
<evidence type="ECO:0000259" key="9">
    <source>
        <dbReference type="PROSITE" id="PS51194"/>
    </source>
</evidence>
<proteinExistence type="inferred from homology"/>
<evidence type="ECO:0000256" key="8">
    <source>
        <dbReference type="ARBA" id="ARBA00023242"/>
    </source>
</evidence>
<evidence type="ECO:0000256" key="4">
    <source>
        <dbReference type="ARBA" id="ARBA00022801"/>
    </source>
</evidence>
<dbReference type="Proteomes" id="UP000078046">
    <property type="component" value="Unassembled WGS sequence"/>
</dbReference>
<dbReference type="GO" id="GO:0016887">
    <property type="term" value="F:ATP hydrolysis activity"/>
    <property type="evidence" value="ECO:0007669"/>
    <property type="project" value="InterPro"/>
</dbReference>
<accession>A0A177B1T2</accession>
<name>A0A177B1T2_9BILA</name>
<protein>
    <recommendedName>
        <fullName evidence="9">Helicase C-terminal domain-containing protein</fullName>
    </recommendedName>
</protein>
<reference evidence="10 11" key="1">
    <citation type="submission" date="2016-04" db="EMBL/GenBank/DDBJ databases">
        <title>The genome of Intoshia linei affirms orthonectids as highly simplified spiralians.</title>
        <authorList>
            <person name="Mikhailov K.V."/>
            <person name="Slusarev G.S."/>
            <person name="Nikitin M.A."/>
            <person name="Logacheva M.D."/>
            <person name="Penin A."/>
            <person name="Aleoshin V."/>
            <person name="Panchin Y.V."/>
        </authorList>
    </citation>
    <scope>NUCLEOTIDE SEQUENCE [LARGE SCALE GENOMIC DNA]</scope>
    <source>
        <strain evidence="10">Intl2013</strain>
        <tissue evidence="10">Whole animal</tissue>
    </source>
</reference>
<keyword evidence="11" id="KW-1185">Reference proteome</keyword>
<evidence type="ECO:0000256" key="2">
    <source>
        <dbReference type="ARBA" id="ARBA00007025"/>
    </source>
</evidence>